<feature type="domain" description="Condensation" evidence="1">
    <location>
        <begin position="1"/>
        <end position="37"/>
    </location>
</feature>
<organism evidence="2 3">
    <name type="scientific">Bacillus subtilis subsp. subtilis</name>
    <dbReference type="NCBI Taxonomy" id="135461"/>
    <lineage>
        <taxon>Bacteria</taxon>
        <taxon>Bacillati</taxon>
        <taxon>Bacillota</taxon>
        <taxon>Bacilli</taxon>
        <taxon>Bacillales</taxon>
        <taxon>Bacillaceae</taxon>
        <taxon>Bacillus</taxon>
    </lineage>
</organism>
<name>A0ABD3ZSX6_BACIU</name>
<gene>
    <name evidence="2" type="ORF">B4067_2015</name>
</gene>
<evidence type="ECO:0000313" key="3">
    <source>
        <dbReference type="Proteomes" id="UP000031970"/>
    </source>
</evidence>
<dbReference type="AlphaFoldDB" id="A0ABD3ZSX6"/>
<dbReference type="SUPFAM" id="SSF52777">
    <property type="entry name" value="CoA-dependent acyltransferases"/>
    <property type="match status" value="1"/>
</dbReference>
<comment type="caution">
    <text evidence="2">The sequence shown here is derived from an EMBL/GenBank/DDBJ whole genome shotgun (WGS) entry which is preliminary data.</text>
</comment>
<protein>
    <recommendedName>
        <fullName evidence="1">Condensation domain-containing protein</fullName>
    </recommendedName>
</protein>
<dbReference type="Proteomes" id="UP000031970">
    <property type="component" value="Unassembled WGS sequence"/>
</dbReference>
<dbReference type="EMBL" id="JSXS01000073">
    <property type="protein sequence ID" value="KIL31132.1"/>
    <property type="molecule type" value="Genomic_DNA"/>
</dbReference>
<dbReference type="RefSeq" id="WP_350223091.1">
    <property type="nucleotide sequence ID" value="NZ_JSXS01000073.1"/>
</dbReference>
<dbReference type="Pfam" id="PF00668">
    <property type="entry name" value="Condensation"/>
    <property type="match status" value="1"/>
</dbReference>
<evidence type="ECO:0000259" key="1">
    <source>
        <dbReference type="Pfam" id="PF00668"/>
    </source>
</evidence>
<evidence type="ECO:0000313" key="2">
    <source>
        <dbReference type="EMBL" id="KIL31132.1"/>
    </source>
</evidence>
<proteinExistence type="predicted"/>
<accession>A0ABD3ZSX6</accession>
<dbReference type="InterPro" id="IPR001242">
    <property type="entry name" value="Condensation_dom"/>
</dbReference>
<sequence length="44" mass="5140">MIGLFINTIPVRIKTQQDETFQELLRRCQKEMLEAEPFTLSASI</sequence>
<dbReference type="Gene3D" id="3.30.559.30">
    <property type="entry name" value="Nonribosomal peptide synthetase, condensation domain"/>
    <property type="match status" value="1"/>
</dbReference>
<reference evidence="2 3" key="1">
    <citation type="submission" date="2014-11" db="EMBL/GenBank/DDBJ databases">
        <title>Draft Genome Sequences of Nine Bacillus subtilis Strains that Form Spores with High Heat-Resistance.</title>
        <authorList>
            <person name="Krawcyk A.O."/>
            <person name="Berendsen E.M."/>
            <person name="de Jong A."/>
            <person name="Holsappel S."/>
            <person name="Eijlander R.T."/>
            <person name="Wells-Bennik M."/>
            <person name="Kuipers O.P."/>
        </authorList>
    </citation>
    <scope>NUCLEOTIDE SEQUENCE [LARGE SCALE GENOMIC DNA]</scope>
    <source>
        <strain evidence="2 3">B4067</strain>
    </source>
</reference>